<sequence>MYNLLMSGNVDEWNVAIGSVNETTFPLARYLEYTEEIIEQRLKPITSETVAFLSQLSTLFMSELQTEANGRQFLRIRVGKVPTISDYEAGLRRVPGEAVAAMEARFNEDERGKLAGMEPL</sequence>
<dbReference type="EMBL" id="BAYX01000002">
    <property type="protein sequence ID" value="GAJ91915.1"/>
    <property type="molecule type" value="Genomic_DNA"/>
</dbReference>
<protein>
    <submittedName>
        <fullName evidence="1">Uncharacterized protein</fullName>
    </submittedName>
</protein>
<comment type="caution">
    <text evidence="1">The sequence shown here is derived from an EMBL/GenBank/DDBJ whole genome shotgun (WGS) entry which is preliminary data.</text>
</comment>
<organism evidence="1 2">
    <name type="scientific">Rhizobium rhizogenes NBRC 13257</name>
    <dbReference type="NCBI Taxonomy" id="1220581"/>
    <lineage>
        <taxon>Bacteria</taxon>
        <taxon>Pseudomonadati</taxon>
        <taxon>Pseudomonadota</taxon>
        <taxon>Alphaproteobacteria</taxon>
        <taxon>Hyphomicrobiales</taxon>
        <taxon>Rhizobiaceae</taxon>
        <taxon>Rhizobium/Agrobacterium group</taxon>
        <taxon>Rhizobium</taxon>
    </lineage>
</organism>
<evidence type="ECO:0000313" key="2">
    <source>
        <dbReference type="Proteomes" id="UP000026941"/>
    </source>
</evidence>
<dbReference type="AlphaFoldDB" id="A0AA87U3K1"/>
<proteinExistence type="predicted"/>
<name>A0AA87U3K1_RHIRH</name>
<gene>
    <name evidence="1" type="ORF">RRH01S_02_05840</name>
</gene>
<accession>A0AA87U3K1</accession>
<dbReference type="RefSeq" id="WP_052365183.1">
    <property type="nucleotide sequence ID" value="NZ_BAYX01000002.1"/>
</dbReference>
<dbReference type="Proteomes" id="UP000026941">
    <property type="component" value="Unassembled WGS sequence"/>
</dbReference>
<evidence type="ECO:0000313" key="1">
    <source>
        <dbReference type="EMBL" id="GAJ91915.1"/>
    </source>
</evidence>
<reference evidence="1 2" key="1">
    <citation type="submission" date="2014-05" db="EMBL/GenBank/DDBJ databases">
        <title>Whole genome shotgun sequence of Rhizobium rhizogenes NBRC 13257.</title>
        <authorList>
            <person name="Katano-Makiyama Y."/>
            <person name="Hosoyama A."/>
            <person name="Hashimoto M."/>
            <person name="Hosoyama Y."/>
            <person name="Noguchi M."/>
            <person name="Tsuchikane K."/>
            <person name="Kimura A."/>
            <person name="Ohji S."/>
            <person name="Ichikawa N."/>
            <person name="Yamazoe A."/>
            <person name="Fujita N."/>
        </authorList>
    </citation>
    <scope>NUCLEOTIDE SEQUENCE [LARGE SCALE GENOMIC DNA]</scope>
    <source>
        <strain evidence="1 2">NBRC 13257</strain>
    </source>
</reference>